<proteinExistence type="predicted"/>
<dbReference type="InterPro" id="IPR029058">
    <property type="entry name" value="AB_hydrolase_fold"/>
</dbReference>
<dbReference type="SUPFAM" id="SSF82171">
    <property type="entry name" value="DPP6 N-terminal domain-like"/>
    <property type="match status" value="1"/>
</dbReference>
<keyword evidence="3" id="KW-0720">Serine protease</keyword>
<keyword evidence="2" id="KW-0378">Hydrolase</keyword>
<evidence type="ECO:0000313" key="7">
    <source>
        <dbReference type="Proteomes" id="UP001202831"/>
    </source>
</evidence>
<evidence type="ECO:0000313" key="6">
    <source>
        <dbReference type="EMBL" id="MCL2914007.1"/>
    </source>
</evidence>
<feature type="chain" id="PRO_5045091328" evidence="4">
    <location>
        <begin position="22"/>
        <end position="685"/>
    </location>
</feature>
<evidence type="ECO:0000256" key="2">
    <source>
        <dbReference type="ARBA" id="ARBA00022801"/>
    </source>
</evidence>
<evidence type="ECO:0000259" key="5">
    <source>
        <dbReference type="Pfam" id="PF00326"/>
    </source>
</evidence>
<dbReference type="PANTHER" id="PTHR42776">
    <property type="entry name" value="SERINE PEPTIDASE S9 FAMILY MEMBER"/>
    <property type="match status" value="1"/>
</dbReference>
<dbReference type="EMBL" id="JAKIKT010000003">
    <property type="protein sequence ID" value="MCL2914007.1"/>
    <property type="molecule type" value="Genomic_DNA"/>
</dbReference>
<reference evidence="6 7" key="1">
    <citation type="submission" date="2022-01" db="EMBL/GenBank/DDBJ databases">
        <title>Whole genome-based taxonomy of the Shewanellaceae.</title>
        <authorList>
            <person name="Martin-Rodriguez A.J."/>
        </authorList>
    </citation>
    <scope>NUCLEOTIDE SEQUENCE [LARGE SCALE GENOMIC DNA]</scope>
    <source>
        <strain evidence="6 7">DSM 21332</strain>
    </source>
</reference>
<evidence type="ECO:0000256" key="4">
    <source>
        <dbReference type="SAM" id="SignalP"/>
    </source>
</evidence>
<feature type="signal peptide" evidence="4">
    <location>
        <begin position="1"/>
        <end position="21"/>
    </location>
</feature>
<keyword evidence="3" id="KW-0645">Protease</keyword>
<name>A0ABT0N6C5_9GAMM</name>
<keyword evidence="7" id="KW-1185">Reference proteome</keyword>
<feature type="domain" description="Peptidase S9 prolyl oligopeptidase catalytic" evidence="5">
    <location>
        <begin position="476"/>
        <end position="684"/>
    </location>
</feature>
<sequence length="685" mass="76791">MKKSALLLAMGLAGVTGAVMAQDKAPFTVQDLVKLNKQHSVAVSNDGQTLVYGLSVKDKEGNSESELYKLDLTKSDAMPVQITGVQGTEHSVTFAPDDSAIYFVSARNGSSQLYRMPMQGGEAIQVSDLPVGVDGYKLSADGKQQVALQLRVFPECDTLECSADKFEDQADNPNRGREYDQLMVRHWDTWHDHARNHIFVAPIEGNKLGSLVDVTSGLDTETPPKPFSGMEEVTFTPDGKHLVYTAKAPSKDQAWITNYDLWQVPVTGGKARNLTEDNKAWDAHATFSPDGRYMAYLAMKRPGFEADRFGIMLRDTVTGQEKEVAPLWDRSPHSLQFGADGQTLYVTAQDLGQVSIFEVNTQFGDVKTIYNDGSNSVVAITDNKILFSHKSLVEPGDVYSVDKDGNNLKRLTNTNKEKLDKIKFGDFEQFNFKGWNNETVYGYWLKPADFEPGKKYPVAFLVHGGPQGSFGNSFSHRWNPQLWAGAGYGVVMVDFHGSTGYGQEFTDSITQDWGGKPLEDLQKGLAAVGEQQKWLDVDNACALGGSYGGYMMNWIQGNWNDGFKCLVNHAGLFDMRSMYYVTEELWFPEFEFGGQYKDNKALYEKFNPVNYVENWQTPMLVIHGEEDFRVPYGQGLAAFTYMQRNNIPSKLLMYPTENHWILTGDNLEQWYANVLGWLDTWTEKQ</sequence>
<dbReference type="Pfam" id="PF07676">
    <property type="entry name" value="PD40"/>
    <property type="match status" value="3"/>
</dbReference>
<dbReference type="InterPro" id="IPR011659">
    <property type="entry name" value="WD40"/>
</dbReference>
<organism evidence="6 7">
    <name type="scientific">Shewanella corallii</name>
    <dbReference type="NCBI Taxonomy" id="560080"/>
    <lineage>
        <taxon>Bacteria</taxon>
        <taxon>Pseudomonadati</taxon>
        <taxon>Pseudomonadota</taxon>
        <taxon>Gammaproteobacteria</taxon>
        <taxon>Alteromonadales</taxon>
        <taxon>Shewanellaceae</taxon>
        <taxon>Shewanella</taxon>
    </lineage>
</organism>
<accession>A0ABT0N6C5</accession>
<comment type="caution">
    <text evidence="6">The sequence shown here is derived from an EMBL/GenBank/DDBJ whole genome shotgun (WGS) entry which is preliminary data.</text>
</comment>
<dbReference type="InterPro" id="IPR001375">
    <property type="entry name" value="Peptidase_S9_cat"/>
</dbReference>
<evidence type="ECO:0000256" key="1">
    <source>
        <dbReference type="ARBA" id="ARBA00022729"/>
    </source>
</evidence>
<evidence type="ECO:0000256" key="3">
    <source>
        <dbReference type="ARBA" id="ARBA00022825"/>
    </source>
</evidence>
<dbReference type="Pfam" id="PF00326">
    <property type="entry name" value="Peptidase_S9"/>
    <property type="match status" value="1"/>
</dbReference>
<dbReference type="SUPFAM" id="SSF53474">
    <property type="entry name" value="alpha/beta-Hydrolases"/>
    <property type="match status" value="1"/>
</dbReference>
<gene>
    <name evidence="6" type="ORF">L2725_09425</name>
</gene>
<dbReference type="RefSeq" id="WP_249248734.1">
    <property type="nucleotide sequence ID" value="NZ_JAKIKT010000003.1"/>
</dbReference>
<keyword evidence="1 4" id="KW-0732">Signal</keyword>
<dbReference type="Proteomes" id="UP001202831">
    <property type="component" value="Unassembled WGS sequence"/>
</dbReference>
<protein>
    <submittedName>
        <fullName evidence="6">S9 family peptidase</fullName>
    </submittedName>
</protein>
<dbReference type="PANTHER" id="PTHR42776:SF13">
    <property type="entry name" value="DIPEPTIDYL-PEPTIDASE 5"/>
    <property type="match status" value="1"/>
</dbReference>
<dbReference type="InterPro" id="IPR011042">
    <property type="entry name" value="6-blade_b-propeller_TolB-like"/>
</dbReference>
<dbReference type="Gene3D" id="3.40.50.1820">
    <property type="entry name" value="alpha/beta hydrolase"/>
    <property type="match status" value="1"/>
</dbReference>
<dbReference type="Gene3D" id="2.120.10.30">
    <property type="entry name" value="TolB, C-terminal domain"/>
    <property type="match status" value="2"/>
</dbReference>